<name>A0ABZ2Z543_9BACT</name>
<evidence type="ECO:0000313" key="1">
    <source>
        <dbReference type="EMBL" id="WZN47370.1"/>
    </source>
</evidence>
<dbReference type="EMBL" id="CP150096">
    <property type="protein sequence ID" value="WZN47370.1"/>
    <property type="molecule type" value="Genomic_DNA"/>
</dbReference>
<gene>
    <name evidence="1" type="ORF">WJU22_04185</name>
</gene>
<reference evidence="1 2" key="1">
    <citation type="submission" date="2024-03" db="EMBL/GenBank/DDBJ databases">
        <title>Chitinophaga caseinilytica sp. nov., a casein hydrolysing bacterium isolated from forest soil.</title>
        <authorList>
            <person name="Lee D.S."/>
            <person name="Han D.M."/>
            <person name="Baek J.H."/>
            <person name="Choi D.G."/>
            <person name="Jeon J.H."/>
            <person name="Jeon C.O."/>
        </authorList>
    </citation>
    <scope>NUCLEOTIDE SEQUENCE [LARGE SCALE GENOMIC DNA]</scope>
    <source>
        <strain evidence="1 2">KACC 19118</strain>
    </source>
</reference>
<protein>
    <recommendedName>
        <fullName evidence="3">Patatin-like phospholipase</fullName>
    </recommendedName>
</protein>
<dbReference type="RefSeq" id="WP_341842013.1">
    <property type="nucleotide sequence ID" value="NZ_CP149792.1"/>
</dbReference>
<evidence type="ECO:0000313" key="2">
    <source>
        <dbReference type="Proteomes" id="UP001449657"/>
    </source>
</evidence>
<keyword evidence="2" id="KW-1185">Reference proteome</keyword>
<organism evidence="1 2">
    <name type="scientific">Chitinophaga caseinilytica</name>
    <dbReference type="NCBI Taxonomy" id="2267521"/>
    <lineage>
        <taxon>Bacteria</taxon>
        <taxon>Pseudomonadati</taxon>
        <taxon>Bacteroidota</taxon>
        <taxon>Chitinophagia</taxon>
        <taxon>Chitinophagales</taxon>
        <taxon>Chitinophagaceae</taxon>
        <taxon>Chitinophaga</taxon>
    </lineage>
</organism>
<accession>A0ABZ2Z543</accession>
<sequence>MNVLQRYDSLLKGKMLRHTFLMTGASGGMLGATYFRELYLRRQEHRLPASQNLYDSSYCEKISRDLLNSVFSSFAVNDFITPFRHFKIGDNAYAKDRGYAFEMQLNLNTDHILNKKLGEYREAEFEARIPMLIWCASINADGRRLYMSPQPVSYLCAPEYRYPTRSIRDVDGVDFAQFFANQDAQELRVTSAIRMSATFPYVLPNVFLPSNPIIDVMDAGISDNFGQETSLRFLYNFRDWINANTAGVIFMQLRDSRKNDVSPIKQKKDLGDLIFEPLFSMQRHWTSMQDFDQDQLINYMEGCFPGKFTRLIFQYVPQQADKAAALSWHLTPREKLDIARALDNPANQQAYRQLETALGGASTTP</sequence>
<proteinExistence type="predicted"/>
<dbReference type="Proteomes" id="UP001449657">
    <property type="component" value="Chromosome"/>
</dbReference>
<evidence type="ECO:0008006" key="3">
    <source>
        <dbReference type="Google" id="ProtNLM"/>
    </source>
</evidence>